<name>A0A3P1V4Z9_9ACTO</name>
<gene>
    <name evidence="1" type="ORF">EII10_07170</name>
</gene>
<dbReference type="OrthoDB" id="3253841at2"/>
<proteinExistence type="predicted"/>
<dbReference type="Proteomes" id="UP000271272">
    <property type="component" value="Unassembled WGS sequence"/>
</dbReference>
<keyword evidence="2" id="KW-1185">Reference proteome</keyword>
<accession>A0A3P1V4Z9</accession>
<dbReference type="AlphaFoldDB" id="A0A3P1V4Z9"/>
<evidence type="ECO:0000313" key="1">
    <source>
        <dbReference type="EMBL" id="RRD29282.1"/>
    </source>
</evidence>
<protein>
    <submittedName>
        <fullName evidence="1">Uncharacterized protein</fullName>
    </submittedName>
</protein>
<comment type="caution">
    <text evidence="1">The sequence shown here is derived from an EMBL/GenBank/DDBJ whole genome shotgun (WGS) entry which is preliminary data.</text>
</comment>
<sequence>MLSFRAVSFSSVPSRQVEIPPTTPERYITGIYALNVQAPEGTSGDWHDVFHWQESRDRPRQVTLGGSTEIDTSPIYGSYGIYQGRQRLESMGLVLPQTGEVYLANHTRAILDLLYRSLTRWGRVLNLTGASTDWLDAYDQGVFLLEQAVRLVPHFPHTAQDELRRWMDGEQQRLEELGEQPRCPQL</sequence>
<organism evidence="1 2">
    <name type="scientific">Actinomyces bowdenii</name>
    <dbReference type="NCBI Taxonomy" id="131109"/>
    <lineage>
        <taxon>Bacteria</taxon>
        <taxon>Bacillati</taxon>
        <taxon>Actinomycetota</taxon>
        <taxon>Actinomycetes</taxon>
        <taxon>Actinomycetales</taxon>
        <taxon>Actinomycetaceae</taxon>
        <taxon>Actinomyces</taxon>
    </lineage>
</organism>
<evidence type="ECO:0000313" key="2">
    <source>
        <dbReference type="Proteomes" id="UP000271272"/>
    </source>
</evidence>
<dbReference type="EMBL" id="RQZC01000009">
    <property type="protein sequence ID" value="RRD29282.1"/>
    <property type="molecule type" value="Genomic_DNA"/>
</dbReference>
<reference evidence="1 2" key="1">
    <citation type="submission" date="2018-11" db="EMBL/GenBank/DDBJ databases">
        <title>Genomes From Bacteria Associated with the Canine Oral Cavity: a Test Case for Automated Genome-Based Taxonomic Assignment.</title>
        <authorList>
            <person name="Coil D.A."/>
            <person name="Jospin G."/>
            <person name="Darling A.E."/>
            <person name="Wallis C."/>
            <person name="Davis I.J."/>
            <person name="Harris S."/>
            <person name="Eisen J.A."/>
            <person name="Holcombe L.J."/>
            <person name="O'Flynn C."/>
        </authorList>
    </citation>
    <scope>NUCLEOTIDE SEQUENCE [LARGE SCALE GENOMIC DNA]</scope>
    <source>
        <strain evidence="1 2">OH5050</strain>
    </source>
</reference>